<accession>A0A6A6Z6W5</accession>
<dbReference type="InterPro" id="IPR040030">
    <property type="entry name" value="Ribosomal_mL57"/>
</dbReference>
<dbReference type="GO" id="GO:0003735">
    <property type="term" value="F:structural constituent of ribosome"/>
    <property type="evidence" value="ECO:0007669"/>
    <property type="project" value="InterPro"/>
</dbReference>
<name>A0A6A6Z6W5_9PEZI</name>
<dbReference type="EMBL" id="MU003693">
    <property type="protein sequence ID" value="KAF2815985.1"/>
    <property type="molecule type" value="Genomic_DNA"/>
</dbReference>
<gene>
    <name evidence="2 4" type="ORF">BDZ99DRAFT_432860</name>
</gene>
<dbReference type="PANTHER" id="PTHR28160">
    <property type="entry name" value="54S RIBOSOMAL PROTEIN L15, MITOCHONDRIAL"/>
    <property type="match status" value="1"/>
</dbReference>
<dbReference type="GO" id="GO:0006396">
    <property type="term" value="P:RNA processing"/>
    <property type="evidence" value="ECO:0007669"/>
    <property type="project" value="InterPro"/>
</dbReference>
<evidence type="ECO:0000313" key="4">
    <source>
        <dbReference type="RefSeq" id="XP_033582949.1"/>
    </source>
</evidence>
<dbReference type="GeneID" id="54458252"/>
<reference evidence="4" key="3">
    <citation type="submission" date="2025-04" db="UniProtKB">
        <authorList>
            <consortium name="RefSeq"/>
        </authorList>
    </citation>
    <scope>IDENTIFICATION</scope>
    <source>
        <strain evidence="4">CBS 304.34</strain>
    </source>
</reference>
<dbReference type="PANTHER" id="PTHR28160:SF1">
    <property type="entry name" value="LARGE RIBOSOMAL SUBUNIT PROTEIN ML57"/>
    <property type="match status" value="1"/>
</dbReference>
<feature type="domain" description="RNase III" evidence="1">
    <location>
        <begin position="47"/>
        <end position="173"/>
    </location>
</feature>
<dbReference type="RefSeq" id="XP_033582949.1">
    <property type="nucleotide sequence ID" value="XM_033717359.1"/>
</dbReference>
<reference evidence="2 4" key="1">
    <citation type="journal article" date="2020" name="Stud. Mycol.">
        <title>101 Dothideomycetes genomes: a test case for predicting lifestyles and emergence of pathogens.</title>
        <authorList>
            <person name="Haridas S."/>
            <person name="Albert R."/>
            <person name="Binder M."/>
            <person name="Bloem J."/>
            <person name="Labutti K."/>
            <person name="Salamov A."/>
            <person name="Andreopoulos B."/>
            <person name="Baker S."/>
            <person name="Barry K."/>
            <person name="Bills G."/>
            <person name="Bluhm B."/>
            <person name="Cannon C."/>
            <person name="Castanera R."/>
            <person name="Culley D."/>
            <person name="Daum C."/>
            <person name="Ezra D."/>
            <person name="Gonzalez J."/>
            <person name="Henrissat B."/>
            <person name="Kuo A."/>
            <person name="Liang C."/>
            <person name="Lipzen A."/>
            <person name="Lutzoni F."/>
            <person name="Magnuson J."/>
            <person name="Mondo S."/>
            <person name="Nolan M."/>
            <person name="Ohm R."/>
            <person name="Pangilinan J."/>
            <person name="Park H.-J."/>
            <person name="Ramirez L."/>
            <person name="Alfaro M."/>
            <person name="Sun H."/>
            <person name="Tritt A."/>
            <person name="Yoshinaga Y."/>
            <person name="Zwiers L.-H."/>
            <person name="Turgeon B."/>
            <person name="Goodwin S."/>
            <person name="Spatafora J."/>
            <person name="Crous P."/>
            <person name="Grigoriev I."/>
        </authorList>
    </citation>
    <scope>NUCLEOTIDE SEQUENCE</scope>
    <source>
        <strain evidence="2 4">CBS 304.34</strain>
    </source>
</reference>
<dbReference type="Pfam" id="PF14622">
    <property type="entry name" value="Ribonucleas_3_3"/>
    <property type="match status" value="1"/>
</dbReference>
<dbReference type="GO" id="GO:0032543">
    <property type="term" value="P:mitochondrial translation"/>
    <property type="evidence" value="ECO:0007669"/>
    <property type="project" value="InterPro"/>
</dbReference>
<proteinExistence type="predicted"/>
<protein>
    <recommendedName>
        <fullName evidence="1">RNase III domain-containing protein</fullName>
    </recommendedName>
</protein>
<dbReference type="Proteomes" id="UP000504636">
    <property type="component" value="Unplaced"/>
</dbReference>
<evidence type="ECO:0000313" key="3">
    <source>
        <dbReference type="Proteomes" id="UP000504636"/>
    </source>
</evidence>
<dbReference type="AlphaFoldDB" id="A0A6A6Z6W5"/>
<organism evidence="2">
    <name type="scientific">Mytilinidion resinicola</name>
    <dbReference type="NCBI Taxonomy" id="574789"/>
    <lineage>
        <taxon>Eukaryota</taxon>
        <taxon>Fungi</taxon>
        <taxon>Dikarya</taxon>
        <taxon>Ascomycota</taxon>
        <taxon>Pezizomycotina</taxon>
        <taxon>Dothideomycetes</taxon>
        <taxon>Pleosporomycetidae</taxon>
        <taxon>Mytilinidiales</taxon>
        <taxon>Mytilinidiaceae</taxon>
        <taxon>Mytilinidion</taxon>
    </lineage>
</organism>
<dbReference type="FunFam" id="1.10.1520.10:FF:000018">
    <property type="entry name" value="RNase III domain protein"/>
    <property type="match status" value="1"/>
</dbReference>
<keyword evidence="3" id="KW-1185">Reference proteome</keyword>
<reference evidence="4" key="2">
    <citation type="submission" date="2020-04" db="EMBL/GenBank/DDBJ databases">
        <authorList>
            <consortium name="NCBI Genome Project"/>
        </authorList>
    </citation>
    <scope>NUCLEOTIDE SEQUENCE</scope>
    <source>
        <strain evidence="4">CBS 304.34</strain>
    </source>
</reference>
<dbReference type="InterPro" id="IPR036389">
    <property type="entry name" value="RNase_III_sf"/>
</dbReference>
<sequence length="191" mass="20432">MAAPFRTRPKPDGPAYVVNSDPRRLDAVYAKLLGEAAPLSDEVKWLAVTHKSFDHGRRGFNDRLAVLGRRVISLQTSLALLNSTPSSTPAAPDAYNRVPVAHPALAGLGGLTAETKAEVLSKARLAGLAERYGLDKVTRWKPKKTDNLHGSGIEVVITTSLYAIVGAVALEKGGHVAERVVREKILTPLGL</sequence>
<evidence type="ECO:0000313" key="2">
    <source>
        <dbReference type="EMBL" id="KAF2815985.1"/>
    </source>
</evidence>
<evidence type="ECO:0000259" key="1">
    <source>
        <dbReference type="PROSITE" id="PS50142"/>
    </source>
</evidence>
<dbReference type="GO" id="GO:0004525">
    <property type="term" value="F:ribonuclease III activity"/>
    <property type="evidence" value="ECO:0007669"/>
    <property type="project" value="InterPro"/>
</dbReference>
<dbReference type="InterPro" id="IPR000999">
    <property type="entry name" value="RNase_III_dom"/>
</dbReference>
<dbReference type="SUPFAM" id="SSF69065">
    <property type="entry name" value="RNase III domain-like"/>
    <property type="match status" value="1"/>
</dbReference>
<dbReference type="OrthoDB" id="2281895at2759"/>
<dbReference type="GO" id="GO:0005762">
    <property type="term" value="C:mitochondrial large ribosomal subunit"/>
    <property type="evidence" value="ECO:0007669"/>
    <property type="project" value="InterPro"/>
</dbReference>
<dbReference type="Gene3D" id="1.10.1520.10">
    <property type="entry name" value="Ribonuclease III domain"/>
    <property type="match status" value="1"/>
</dbReference>
<dbReference type="PROSITE" id="PS50142">
    <property type="entry name" value="RNASE_3_2"/>
    <property type="match status" value="1"/>
</dbReference>